<dbReference type="HOGENOM" id="CLU_154025_0_0_1"/>
<dbReference type="EMBL" id="JELW01000053">
    <property type="protein sequence ID" value="EXU96180.1"/>
    <property type="molecule type" value="Genomic_DNA"/>
</dbReference>
<evidence type="ECO:0000256" key="1">
    <source>
        <dbReference type="SAM" id="MobiDB-lite"/>
    </source>
</evidence>
<evidence type="ECO:0000313" key="3">
    <source>
        <dbReference type="Proteomes" id="UP000030151"/>
    </source>
</evidence>
<gene>
    <name evidence="2" type="ORF">X797_010680</name>
</gene>
<feature type="compositionally biased region" description="Basic residues" evidence="1">
    <location>
        <begin position="105"/>
        <end position="119"/>
    </location>
</feature>
<organism evidence="2 3">
    <name type="scientific">Metarhizium robertsii</name>
    <dbReference type="NCBI Taxonomy" id="568076"/>
    <lineage>
        <taxon>Eukaryota</taxon>
        <taxon>Fungi</taxon>
        <taxon>Dikarya</taxon>
        <taxon>Ascomycota</taxon>
        <taxon>Pezizomycotina</taxon>
        <taxon>Sordariomycetes</taxon>
        <taxon>Hypocreomycetidae</taxon>
        <taxon>Hypocreales</taxon>
        <taxon>Clavicipitaceae</taxon>
        <taxon>Metarhizium</taxon>
    </lineage>
</organism>
<reference evidence="2 3" key="1">
    <citation type="submission" date="2014-02" db="EMBL/GenBank/DDBJ databases">
        <title>The genome sequence of the entomopathogenic fungus Metarhizium robertsii ARSEF 2575.</title>
        <authorList>
            <person name="Giuliano Garisto Donzelli B."/>
            <person name="Roe B.A."/>
            <person name="Macmil S.L."/>
            <person name="Krasnoff S.B."/>
            <person name="Gibson D.M."/>
        </authorList>
    </citation>
    <scope>NUCLEOTIDE SEQUENCE [LARGE SCALE GENOMIC DNA]</scope>
    <source>
        <strain evidence="2 3">ARSEF 2575</strain>
    </source>
</reference>
<protein>
    <submittedName>
        <fullName evidence="2">Uncharacterized protein</fullName>
    </submittedName>
</protein>
<feature type="region of interest" description="Disordered" evidence="1">
    <location>
        <begin position="74"/>
        <end position="119"/>
    </location>
</feature>
<comment type="caution">
    <text evidence="2">The sequence shown here is derived from an EMBL/GenBank/DDBJ whole genome shotgun (WGS) entry which is preliminary data.</text>
</comment>
<evidence type="ECO:0000313" key="2">
    <source>
        <dbReference type="EMBL" id="EXU96180.1"/>
    </source>
</evidence>
<proteinExistence type="predicted"/>
<name>A0A014N8C5_9HYPO</name>
<dbReference type="AlphaFoldDB" id="A0A014N8C5"/>
<sequence length="119" mass="13217">MPTHAVYIYKLSTNNNNKITKHNKLPNKPNTSNAAINRLEALHNKRDAYLKAKNPNSAEIKEVIKIIRNLEKKASKNAEPKRSTKKAIRLATKGANTASKAKAKEAKKAKKAYKAKAAK</sequence>
<dbReference type="Proteomes" id="UP000030151">
    <property type="component" value="Unassembled WGS sequence"/>
</dbReference>
<accession>A0A014N8C5</accession>